<evidence type="ECO:0000313" key="7">
    <source>
        <dbReference type="EMBL" id="RDI47916.1"/>
    </source>
</evidence>
<evidence type="ECO:0000256" key="6">
    <source>
        <dbReference type="SAM" id="SignalP"/>
    </source>
</evidence>
<dbReference type="InterPro" id="IPR005950">
    <property type="entry name" value="ModA"/>
</dbReference>
<dbReference type="NCBIfam" id="TIGR01256">
    <property type="entry name" value="modA"/>
    <property type="match status" value="1"/>
</dbReference>
<keyword evidence="4 6" id="KW-0732">Signal</keyword>
<evidence type="ECO:0000256" key="3">
    <source>
        <dbReference type="ARBA" id="ARBA00022723"/>
    </source>
</evidence>
<evidence type="ECO:0000256" key="1">
    <source>
        <dbReference type="ARBA" id="ARBA00009175"/>
    </source>
</evidence>
<name>A0A370GXB2_9BACI</name>
<dbReference type="AlphaFoldDB" id="A0A370GXB2"/>
<feature type="chain" id="PRO_5017083795" evidence="6">
    <location>
        <begin position="21"/>
        <end position="255"/>
    </location>
</feature>
<dbReference type="GO" id="GO:1901359">
    <property type="term" value="F:tungstate binding"/>
    <property type="evidence" value="ECO:0007669"/>
    <property type="project" value="UniProtKB-ARBA"/>
</dbReference>
<keyword evidence="2 5" id="KW-0500">Molybdenum</keyword>
<reference evidence="7 8" key="1">
    <citation type="submission" date="2018-07" db="EMBL/GenBank/DDBJ databases">
        <title>Genomic Encyclopedia of Type Strains, Phase IV (KMG-IV): sequencing the most valuable type-strain genomes for metagenomic binning, comparative biology and taxonomic classification.</title>
        <authorList>
            <person name="Goeker M."/>
        </authorList>
    </citation>
    <scope>NUCLEOTIDE SEQUENCE [LARGE SCALE GENOMIC DNA]</scope>
    <source>
        <strain evidence="7 8">DSM 25281</strain>
    </source>
</reference>
<feature type="binding site" evidence="5">
    <location>
        <position position="192"/>
    </location>
    <ligand>
        <name>molybdate</name>
        <dbReference type="ChEBI" id="CHEBI:36264"/>
    </ligand>
</feature>
<dbReference type="Proteomes" id="UP000255326">
    <property type="component" value="Unassembled WGS sequence"/>
</dbReference>
<dbReference type="GO" id="GO:0015689">
    <property type="term" value="P:molybdate ion transport"/>
    <property type="evidence" value="ECO:0007669"/>
    <property type="project" value="InterPro"/>
</dbReference>
<dbReference type="SUPFAM" id="SSF53850">
    <property type="entry name" value="Periplasmic binding protein-like II"/>
    <property type="match status" value="1"/>
</dbReference>
<dbReference type="InterPro" id="IPR050682">
    <property type="entry name" value="ModA/WtpA"/>
</dbReference>
<feature type="binding site" evidence="5">
    <location>
        <position position="174"/>
    </location>
    <ligand>
        <name>molybdate</name>
        <dbReference type="ChEBI" id="CHEBI:36264"/>
    </ligand>
</feature>
<feature type="signal peptide" evidence="6">
    <location>
        <begin position="1"/>
        <end position="20"/>
    </location>
</feature>
<comment type="similarity">
    <text evidence="1">Belongs to the bacterial solute-binding protein ModA family.</text>
</comment>
<dbReference type="PANTHER" id="PTHR30632">
    <property type="entry name" value="MOLYBDATE-BINDING PERIPLASMIC PROTEIN"/>
    <property type="match status" value="1"/>
</dbReference>
<feature type="binding site" evidence="5">
    <location>
        <position position="67"/>
    </location>
    <ligand>
        <name>molybdate</name>
        <dbReference type="ChEBI" id="CHEBI:36264"/>
    </ligand>
</feature>
<dbReference type="GO" id="GO:0030973">
    <property type="term" value="F:molybdate ion binding"/>
    <property type="evidence" value="ECO:0007669"/>
    <property type="project" value="UniProtKB-ARBA"/>
</dbReference>
<evidence type="ECO:0000256" key="2">
    <source>
        <dbReference type="ARBA" id="ARBA00022505"/>
    </source>
</evidence>
<protein>
    <submittedName>
        <fullName evidence="7">Molybdate transport system substrate-binding protein</fullName>
    </submittedName>
</protein>
<dbReference type="PIRSF" id="PIRSF004846">
    <property type="entry name" value="ModA"/>
    <property type="match status" value="1"/>
</dbReference>
<dbReference type="GO" id="GO:0046872">
    <property type="term" value="F:metal ion binding"/>
    <property type="evidence" value="ECO:0007669"/>
    <property type="project" value="UniProtKB-KW"/>
</dbReference>
<gene>
    <name evidence="7" type="ORF">DFR59_101582</name>
</gene>
<evidence type="ECO:0000256" key="5">
    <source>
        <dbReference type="PIRSR" id="PIRSR004846-1"/>
    </source>
</evidence>
<comment type="caution">
    <text evidence="7">The sequence shown here is derived from an EMBL/GenBank/DDBJ whole genome shotgun (WGS) entry which is preliminary data.</text>
</comment>
<evidence type="ECO:0000313" key="8">
    <source>
        <dbReference type="Proteomes" id="UP000255326"/>
    </source>
</evidence>
<dbReference type="RefSeq" id="WP_245948353.1">
    <property type="nucleotide sequence ID" value="NZ_QQAY01000001.1"/>
</dbReference>
<dbReference type="FunFam" id="3.40.190.10:FF:000035">
    <property type="entry name" value="Molybdate ABC transporter substrate-binding protein"/>
    <property type="match status" value="1"/>
</dbReference>
<keyword evidence="3 5" id="KW-0479">Metal-binding</keyword>
<evidence type="ECO:0000256" key="4">
    <source>
        <dbReference type="ARBA" id="ARBA00022729"/>
    </source>
</evidence>
<accession>A0A370GXB2</accession>
<feature type="binding site" evidence="5">
    <location>
        <position position="147"/>
    </location>
    <ligand>
        <name>molybdate</name>
        <dbReference type="ChEBI" id="CHEBI:36264"/>
    </ligand>
</feature>
<dbReference type="PANTHER" id="PTHR30632:SF0">
    <property type="entry name" value="SULFATE-BINDING PROTEIN"/>
    <property type="match status" value="1"/>
</dbReference>
<feature type="binding site" evidence="5">
    <location>
        <position position="39"/>
    </location>
    <ligand>
        <name>molybdate</name>
        <dbReference type="ChEBI" id="CHEBI:36264"/>
    </ligand>
</feature>
<dbReference type="EMBL" id="QQAY01000001">
    <property type="protein sequence ID" value="RDI47916.1"/>
    <property type="molecule type" value="Genomic_DNA"/>
</dbReference>
<dbReference type="PROSITE" id="PS51257">
    <property type="entry name" value="PROKAR_LIPOPROTEIN"/>
    <property type="match status" value="1"/>
</dbReference>
<keyword evidence="8" id="KW-1185">Reference proteome</keyword>
<proteinExistence type="inferred from homology"/>
<organism evidence="7 8">
    <name type="scientific">Falsibacillus pallidus</name>
    <dbReference type="NCBI Taxonomy" id="493781"/>
    <lineage>
        <taxon>Bacteria</taxon>
        <taxon>Bacillati</taxon>
        <taxon>Bacillota</taxon>
        <taxon>Bacilli</taxon>
        <taxon>Bacillales</taxon>
        <taxon>Bacillaceae</taxon>
        <taxon>Falsibacillus</taxon>
    </lineage>
</organism>
<dbReference type="Pfam" id="PF13531">
    <property type="entry name" value="SBP_bac_11"/>
    <property type="match status" value="1"/>
</dbReference>
<dbReference type="Gene3D" id="3.40.190.10">
    <property type="entry name" value="Periplasmic binding protein-like II"/>
    <property type="match status" value="2"/>
</dbReference>
<sequence>MKSKFLPIAVILLFLAGAMAGCTDEKDKKKTITISAAASLSDVLKETADAYQKEHKNEKIVFNFGGSGALSQQIIHGAPVDLFISAAKQPVDLIKDKGLTASEEAFFKNKLVLIVPKAAGNKQINFSNLDSGNVKKIAIGTPEAVPAGTYAKETLESLNKWGSLKEKLVYCKDVRQVLQYVESNNVDAGLVYYTDAITSKKVKVVSEAEDSWHQPIVYYTSIISDGKNRNEASGFLEFMKSEKAKSIFEGYGFSY</sequence>